<feature type="chain" id="PRO_5016692079" description="YXWGXW repeat-containing protein" evidence="2">
    <location>
        <begin position="23"/>
        <end position="328"/>
    </location>
</feature>
<dbReference type="KEGG" id="cprv:CYPRO_2642"/>
<evidence type="ECO:0000313" key="4">
    <source>
        <dbReference type="Proteomes" id="UP000254808"/>
    </source>
</evidence>
<accession>A0A345UN32</accession>
<reference evidence="3 4" key="1">
    <citation type="submission" date="2018-03" db="EMBL/GenBank/DDBJ databases">
        <title>Phenotypic and genomic properties of Cyclonatronum proteinivorum gen. nov., sp. nov., a haloalkaliphilic bacteroidete from soda lakes possessing Na+-translocating rhodopsin.</title>
        <authorList>
            <person name="Toshchakov S.V."/>
            <person name="Korzhenkov A."/>
            <person name="Samarov N.I."/>
            <person name="Kublanov I.V."/>
            <person name="Muntyan M.S."/>
            <person name="Sorokin D.Y."/>
        </authorList>
    </citation>
    <scope>NUCLEOTIDE SEQUENCE [LARGE SCALE GENOMIC DNA]</scope>
    <source>
        <strain evidence="3 4">Omega</strain>
    </source>
</reference>
<dbReference type="AlphaFoldDB" id="A0A345UN32"/>
<feature type="region of interest" description="Disordered" evidence="1">
    <location>
        <begin position="170"/>
        <end position="307"/>
    </location>
</feature>
<sequence>MKTKLLLGALSAIFLLSGCYTQLETIERPRGFNTSVQPLSPYTTDAYSSFYSQDEQQAYALGYYDGVFDADLQFRSYNWHRHHSSIGFHWGRPFVGFGFAYGHFYDPFWHHAMLYDPFFFSFYGAYAFPPHMRYRQWGHFYNPWWYGGRNLIVFNNWQVNPNNQTIVRGPRASGVHRGNVNNIRNSRATSRGIAGDTRVRMRDNNFGPDAQPASVRSRGGGAQPASVDRRTRQTNTPAPSVNRRPAPSSQASPSRTRNNPQPANVGRTRGSSNTGSGTRAEPRRSSSGSNSSGNRNRNRDRNDSPESTISMISTTVNHQGQDFTLILA</sequence>
<proteinExistence type="predicted"/>
<dbReference type="PROSITE" id="PS51257">
    <property type="entry name" value="PROKAR_LIPOPROTEIN"/>
    <property type="match status" value="1"/>
</dbReference>
<dbReference type="EMBL" id="CP027806">
    <property type="protein sequence ID" value="AXJ01884.1"/>
    <property type="molecule type" value="Genomic_DNA"/>
</dbReference>
<feature type="compositionally biased region" description="Low complexity" evidence="1">
    <location>
        <begin position="266"/>
        <end position="295"/>
    </location>
</feature>
<dbReference type="Proteomes" id="UP000254808">
    <property type="component" value="Chromosome"/>
</dbReference>
<feature type="compositionally biased region" description="Low complexity" evidence="1">
    <location>
        <begin position="243"/>
        <end position="257"/>
    </location>
</feature>
<organism evidence="3 4">
    <name type="scientific">Cyclonatronum proteinivorum</name>
    <dbReference type="NCBI Taxonomy" id="1457365"/>
    <lineage>
        <taxon>Bacteria</taxon>
        <taxon>Pseudomonadati</taxon>
        <taxon>Balneolota</taxon>
        <taxon>Balneolia</taxon>
        <taxon>Balneolales</taxon>
        <taxon>Cyclonatronaceae</taxon>
        <taxon>Cyclonatronum</taxon>
    </lineage>
</organism>
<evidence type="ECO:0000313" key="3">
    <source>
        <dbReference type="EMBL" id="AXJ01884.1"/>
    </source>
</evidence>
<protein>
    <recommendedName>
        <fullName evidence="5">YXWGXW repeat-containing protein</fullName>
    </recommendedName>
</protein>
<keyword evidence="2" id="KW-0732">Signal</keyword>
<evidence type="ECO:0000256" key="2">
    <source>
        <dbReference type="SAM" id="SignalP"/>
    </source>
</evidence>
<feature type="signal peptide" evidence="2">
    <location>
        <begin position="1"/>
        <end position="22"/>
    </location>
</feature>
<dbReference type="RefSeq" id="WP_114985031.1">
    <property type="nucleotide sequence ID" value="NZ_CP027806.1"/>
</dbReference>
<feature type="compositionally biased region" description="Polar residues" evidence="1">
    <location>
        <begin position="179"/>
        <end position="189"/>
    </location>
</feature>
<evidence type="ECO:0000256" key="1">
    <source>
        <dbReference type="SAM" id="MobiDB-lite"/>
    </source>
</evidence>
<evidence type="ECO:0008006" key="5">
    <source>
        <dbReference type="Google" id="ProtNLM"/>
    </source>
</evidence>
<gene>
    <name evidence="3" type="ORF">CYPRO_2642</name>
</gene>
<name>A0A345UN32_9BACT</name>
<keyword evidence="4" id="KW-1185">Reference proteome</keyword>